<feature type="region of interest" description="Disordered" evidence="1">
    <location>
        <begin position="1"/>
        <end position="45"/>
    </location>
</feature>
<evidence type="ECO:0000313" key="2">
    <source>
        <dbReference type="EMBL" id="TNN54491.1"/>
    </source>
</evidence>
<dbReference type="Proteomes" id="UP000314294">
    <property type="component" value="Unassembled WGS sequence"/>
</dbReference>
<proteinExistence type="predicted"/>
<organism evidence="2 3">
    <name type="scientific">Liparis tanakae</name>
    <name type="common">Tanaka's snailfish</name>
    <dbReference type="NCBI Taxonomy" id="230148"/>
    <lineage>
        <taxon>Eukaryota</taxon>
        <taxon>Metazoa</taxon>
        <taxon>Chordata</taxon>
        <taxon>Craniata</taxon>
        <taxon>Vertebrata</taxon>
        <taxon>Euteleostomi</taxon>
        <taxon>Actinopterygii</taxon>
        <taxon>Neopterygii</taxon>
        <taxon>Teleostei</taxon>
        <taxon>Neoteleostei</taxon>
        <taxon>Acanthomorphata</taxon>
        <taxon>Eupercaria</taxon>
        <taxon>Perciformes</taxon>
        <taxon>Cottioidei</taxon>
        <taxon>Cottales</taxon>
        <taxon>Liparidae</taxon>
        <taxon>Liparis</taxon>
    </lineage>
</organism>
<protein>
    <submittedName>
        <fullName evidence="2">Uncharacterized protein</fullName>
    </submittedName>
</protein>
<evidence type="ECO:0000256" key="1">
    <source>
        <dbReference type="SAM" id="MobiDB-lite"/>
    </source>
</evidence>
<dbReference type="AlphaFoldDB" id="A0A4Z2GMN6"/>
<name>A0A4Z2GMN6_9TELE</name>
<gene>
    <name evidence="2" type="ORF">EYF80_035329</name>
</gene>
<evidence type="ECO:0000313" key="3">
    <source>
        <dbReference type="Proteomes" id="UP000314294"/>
    </source>
</evidence>
<reference evidence="2 3" key="1">
    <citation type="submission" date="2019-03" db="EMBL/GenBank/DDBJ databases">
        <title>First draft genome of Liparis tanakae, snailfish: a comprehensive survey of snailfish specific genes.</title>
        <authorList>
            <person name="Kim W."/>
            <person name="Song I."/>
            <person name="Jeong J.-H."/>
            <person name="Kim D."/>
            <person name="Kim S."/>
            <person name="Ryu S."/>
            <person name="Song J.Y."/>
            <person name="Lee S.K."/>
        </authorList>
    </citation>
    <scope>NUCLEOTIDE SEQUENCE [LARGE SCALE GENOMIC DNA]</scope>
    <source>
        <tissue evidence="2">Muscle</tissue>
    </source>
</reference>
<dbReference type="EMBL" id="SRLO01000483">
    <property type="protein sequence ID" value="TNN54491.1"/>
    <property type="molecule type" value="Genomic_DNA"/>
</dbReference>
<keyword evidence="3" id="KW-1185">Reference proteome</keyword>
<sequence length="208" mass="21821">MAPDAHGGVLCQPPSLLSKELSEEQEREADRWISPGPPGPGHCSGPIVKRRKAGGRSFQYELVLLGPAPATMLLEVGRLLLSAGQPGAVQADGRTVRGLVVRAAIVRGRPTRRVRGLVPSTVGLAAHVKRAAPGLVVRTGDAGAPVGVRVGGERRAGHVEAGSVRTRFRQEVPGVELQTACHQVGSGLGQAFTQHLHVGDHIWPFPVA</sequence>
<feature type="compositionally biased region" description="Basic and acidic residues" evidence="1">
    <location>
        <begin position="20"/>
        <end position="31"/>
    </location>
</feature>
<comment type="caution">
    <text evidence="2">The sequence shown here is derived from an EMBL/GenBank/DDBJ whole genome shotgun (WGS) entry which is preliminary data.</text>
</comment>
<accession>A0A4Z2GMN6</accession>